<feature type="chain" id="PRO_5047464327" evidence="1">
    <location>
        <begin position="21"/>
        <end position="260"/>
    </location>
</feature>
<accession>A0ABW8NLL7</accession>
<protein>
    <submittedName>
        <fullName evidence="2">DUF3108 domain-containing protein</fullName>
    </submittedName>
</protein>
<gene>
    <name evidence="2" type="ORF">WG929_15785</name>
</gene>
<proteinExistence type="predicted"/>
<dbReference type="EMBL" id="JBBKTX010000021">
    <property type="protein sequence ID" value="MFK4753874.1"/>
    <property type="molecule type" value="Genomic_DNA"/>
</dbReference>
<reference evidence="2 3" key="1">
    <citation type="submission" date="2024-03" db="EMBL/GenBank/DDBJ databases">
        <title>High-quality draft genome sequence of Oceanobacter sp. wDCs-4.</title>
        <authorList>
            <person name="Dong C."/>
        </authorList>
    </citation>
    <scope>NUCLEOTIDE SEQUENCE [LARGE SCALE GENOMIC DNA]</scope>
    <source>
        <strain evidence="3">wDCs-4</strain>
    </source>
</reference>
<name>A0ABW8NLL7_9GAMM</name>
<dbReference type="Proteomes" id="UP001620597">
    <property type="component" value="Unassembled WGS sequence"/>
</dbReference>
<feature type="signal peptide" evidence="1">
    <location>
        <begin position="1"/>
        <end position="20"/>
    </location>
</feature>
<keyword evidence="1" id="KW-0732">Signal</keyword>
<dbReference type="RefSeq" id="WP_416206859.1">
    <property type="nucleotide sequence ID" value="NZ_JBBKTX010000021.1"/>
</dbReference>
<evidence type="ECO:0000313" key="3">
    <source>
        <dbReference type="Proteomes" id="UP001620597"/>
    </source>
</evidence>
<dbReference type="Pfam" id="PF11306">
    <property type="entry name" value="DUF3108"/>
    <property type="match status" value="1"/>
</dbReference>
<comment type="caution">
    <text evidence="2">The sequence shown here is derived from an EMBL/GenBank/DDBJ whole genome shotgun (WGS) entry which is preliminary data.</text>
</comment>
<sequence>MRRIRYLACTLILSPLLAFASNGDTQTFALSDTKSQLANDDPLERQGEATQNTLQPFKAKYTSRYDWGFFSFNIAAERTLEQREDGSWQMTFDAEASAASIQEQSVFALHNGIIQPQSYHYKGSGLIQEDDQDYRFDATQQQISAPLQAREFNDLWQDNLQDKLTYMLQISLDLANGQNELNYQVFEKNRVRSYEFVIVAEEPLKTRIGVLDTIKIKQLRDDRREIYAWLAKDKDYLLVKLVDRKKGKIQYQIDLVSTNL</sequence>
<evidence type="ECO:0000313" key="2">
    <source>
        <dbReference type="EMBL" id="MFK4753874.1"/>
    </source>
</evidence>
<keyword evidence="3" id="KW-1185">Reference proteome</keyword>
<evidence type="ECO:0000256" key="1">
    <source>
        <dbReference type="SAM" id="SignalP"/>
    </source>
</evidence>
<organism evidence="2 3">
    <name type="scientific">Oceanobacter antarcticus</name>
    <dbReference type="NCBI Taxonomy" id="3133425"/>
    <lineage>
        <taxon>Bacteria</taxon>
        <taxon>Pseudomonadati</taxon>
        <taxon>Pseudomonadota</taxon>
        <taxon>Gammaproteobacteria</taxon>
        <taxon>Oceanospirillales</taxon>
        <taxon>Oceanospirillaceae</taxon>
        <taxon>Oceanobacter</taxon>
    </lineage>
</organism>
<dbReference type="InterPro" id="IPR021457">
    <property type="entry name" value="DUF3108"/>
</dbReference>